<name>A0A501PUA5_9PROT</name>
<dbReference type="AlphaFoldDB" id="A0A501PUA5"/>
<evidence type="ECO:0000313" key="3">
    <source>
        <dbReference type="Proteomes" id="UP000319148"/>
    </source>
</evidence>
<proteinExistence type="predicted"/>
<evidence type="ECO:0000313" key="2">
    <source>
        <dbReference type="EMBL" id="TPD64003.1"/>
    </source>
</evidence>
<dbReference type="Proteomes" id="UP000319148">
    <property type="component" value="Unassembled WGS sequence"/>
</dbReference>
<protein>
    <recommendedName>
        <fullName evidence="4">MAPEG family protein</fullName>
    </recommendedName>
</protein>
<dbReference type="EMBL" id="VFIY01000001">
    <property type="protein sequence ID" value="TPD64003.1"/>
    <property type="molecule type" value="Genomic_DNA"/>
</dbReference>
<organism evidence="2 3">
    <name type="scientific">Emcibacter nanhaiensis</name>
    <dbReference type="NCBI Taxonomy" id="1505037"/>
    <lineage>
        <taxon>Bacteria</taxon>
        <taxon>Pseudomonadati</taxon>
        <taxon>Pseudomonadota</taxon>
        <taxon>Alphaproteobacteria</taxon>
        <taxon>Emcibacterales</taxon>
        <taxon>Emcibacteraceae</taxon>
        <taxon>Emcibacter</taxon>
    </lineage>
</organism>
<evidence type="ECO:0000256" key="1">
    <source>
        <dbReference type="SAM" id="Phobius"/>
    </source>
</evidence>
<reference evidence="3" key="1">
    <citation type="submission" date="2019-06" db="EMBL/GenBank/DDBJ databases">
        <title>The complete genome of Emcibacter congregatus ZYLT.</title>
        <authorList>
            <person name="Zhao Z."/>
        </authorList>
    </citation>
    <scope>NUCLEOTIDE SEQUENCE [LARGE SCALE GENOMIC DNA]</scope>
    <source>
        <strain evidence="3">MCCC 1A06723</strain>
    </source>
</reference>
<feature type="transmembrane region" description="Helical" evidence="1">
    <location>
        <begin position="114"/>
        <end position="136"/>
    </location>
</feature>
<sequence>MSTLITQQVSSPCIFVAFAAIVPLLPRLIRCYVEGIRQEIKGEFWLIFKGVGGETADRKSIPADFWLSYVIGFAEMLAYPLLIINDQTTMIGFWLGFKTIHRWNYAPNYDRGPYNLYLVGNLIVLMGAYFSARWAVI</sequence>
<keyword evidence="1" id="KW-0812">Transmembrane</keyword>
<dbReference type="RefSeq" id="WP_139937763.1">
    <property type="nucleotide sequence ID" value="NZ_JBHSYP010000003.1"/>
</dbReference>
<evidence type="ECO:0008006" key="4">
    <source>
        <dbReference type="Google" id="ProtNLM"/>
    </source>
</evidence>
<accession>A0A501PUA5</accession>
<comment type="caution">
    <text evidence="2">The sequence shown here is derived from an EMBL/GenBank/DDBJ whole genome shotgun (WGS) entry which is preliminary data.</text>
</comment>
<gene>
    <name evidence="2" type="ORF">FIV46_00055</name>
</gene>
<feature type="transmembrane region" description="Helical" evidence="1">
    <location>
        <begin position="65"/>
        <end position="84"/>
    </location>
</feature>
<keyword evidence="3" id="KW-1185">Reference proteome</keyword>
<keyword evidence="1" id="KW-0472">Membrane</keyword>
<keyword evidence="1" id="KW-1133">Transmembrane helix</keyword>